<name>A0ABU5DFT4_9BURK</name>
<sequence length="348" mass="37064">MRTTTKANLIAIAMSFSAVSSSEPEPSLCQSLASEAEQVPAGEWAAAAYDPMNTLVNARVSHSAARKLSPIEERLVKDPTLHEEFSVGPEETLDVERLDGTDVYRVDSFQGTANCQYSVFIEAPPGKPSHHLSAPFDADTCTTQYGRFGHAFGQPVFMVGGVFEMTGLARSYKISAWQGHDKAWGPACELKLEFKQTLKLSGSHCSPDAALCKAAARVAPAIADAYGHRGPALDPLAFAQGHKPPAALAKLLGDQWNSGMELPTFGAKTAGTVNPFFTSFSNSQGPAGLALWLDGRWWLGVVGIAGIGWRESTTSLLAVYAVTDDGPVPAASFQVEKLPAGPAQAEWR</sequence>
<dbReference type="EMBL" id="JAXCLA010000002">
    <property type="protein sequence ID" value="MDY0744134.1"/>
    <property type="molecule type" value="Genomic_DNA"/>
</dbReference>
<keyword evidence="2" id="KW-1185">Reference proteome</keyword>
<dbReference type="Proteomes" id="UP001285263">
    <property type="component" value="Unassembled WGS sequence"/>
</dbReference>
<proteinExistence type="predicted"/>
<accession>A0ABU5DFT4</accession>
<evidence type="ECO:0000313" key="2">
    <source>
        <dbReference type="Proteomes" id="UP001285263"/>
    </source>
</evidence>
<protein>
    <submittedName>
        <fullName evidence="1">Uncharacterized protein</fullName>
    </submittedName>
</protein>
<gene>
    <name evidence="1" type="ORF">SNE35_06440</name>
</gene>
<reference evidence="1 2" key="1">
    <citation type="submission" date="2023-11" db="EMBL/GenBank/DDBJ databases">
        <title>Paucibacter sp. nov., isolated from fresh soil in Korea.</title>
        <authorList>
            <person name="Le N.T.T."/>
        </authorList>
    </citation>
    <scope>NUCLEOTIDE SEQUENCE [LARGE SCALE GENOMIC DNA]</scope>
    <source>
        <strain evidence="1 2">R3-3</strain>
    </source>
</reference>
<organism evidence="1 2">
    <name type="scientific">Roseateles agri</name>
    <dbReference type="NCBI Taxonomy" id="3098619"/>
    <lineage>
        <taxon>Bacteria</taxon>
        <taxon>Pseudomonadati</taxon>
        <taxon>Pseudomonadota</taxon>
        <taxon>Betaproteobacteria</taxon>
        <taxon>Burkholderiales</taxon>
        <taxon>Sphaerotilaceae</taxon>
        <taxon>Roseateles</taxon>
    </lineage>
</organism>
<evidence type="ECO:0000313" key="1">
    <source>
        <dbReference type="EMBL" id="MDY0744134.1"/>
    </source>
</evidence>
<comment type="caution">
    <text evidence="1">The sequence shown here is derived from an EMBL/GenBank/DDBJ whole genome shotgun (WGS) entry which is preliminary data.</text>
</comment>